<dbReference type="InterPro" id="IPR037402">
    <property type="entry name" value="YidZ_PBP2"/>
</dbReference>
<dbReference type="InterPro" id="IPR050389">
    <property type="entry name" value="LysR-type_TF"/>
</dbReference>
<dbReference type="EMBL" id="CP023068">
    <property type="protein sequence ID" value="ASY66820.1"/>
    <property type="molecule type" value="Genomic_DNA"/>
</dbReference>
<dbReference type="InterPro" id="IPR036390">
    <property type="entry name" value="WH_DNA-bd_sf"/>
</dbReference>
<dbReference type="GO" id="GO:0003700">
    <property type="term" value="F:DNA-binding transcription factor activity"/>
    <property type="evidence" value="ECO:0007669"/>
    <property type="project" value="InterPro"/>
</dbReference>
<gene>
    <name evidence="7" type="ORF">SJ05684_b58380</name>
</gene>
<evidence type="ECO:0000313" key="8">
    <source>
        <dbReference type="Proteomes" id="UP000217211"/>
    </source>
</evidence>
<keyword evidence="4" id="KW-0238">DNA-binding</keyword>
<dbReference type="Gene3D" id="1.10.10.10">
    <property type="entry name" value="Winged helix-like DNA-binding domain superfamily/Winged helix DNA-binding domain"/>
    <property type="match status" value="1"/>
</dbReference>
<geneLocation type="plasmid" evidence="8">
    <name>psj05684b</name>
</geneLocation>
<evidence type="ECO:0000256" key="4">
    <source>
        <dbReference type="ARBA" id="ARBA00023125"/>
    </source>
</evidence>
<sequence length="304" mass="34250">MLSDELGQIDLRSLQVLVTVHDCGSFSTASAKLDISQSTVSYTIDRLRRAFADPLFVRQGNRVTETDKCRNLISQARETVNRMHALAAPAEFDPATAEGTVTLSCNHHERFLLAPPLLKAMRRAAPHVAFNLLESAVNGKQQLKENLADIVLGPVRILGEGYFRRHVFSDHYACLMDLANPLAEGELTLDRYRNAAHVAVTHNGQWQALYFETLRMRDILLDTRLTLPSHDSLHLMITDTDLVATIPNRLASLYADTLAVRPFPVHIPIEIDMYWTERTHRSGLHRWARQLLADVATTVARELQ</sequence>
<dbReference type="KEGG" id="esj:SJ05684_b58380"/>
<evidence type="ECO:0000256" key="1">
    <source>
        <dbReference type="ARBA" id="ARBA00009437"/>
    </source>
</evidence>
<dbReference type="SUPFAM" id="SSF46785">
    <property type="entry name" value="Winged helix' DNA-binding domain"/>
    <property type="match status" value="1"/>
</dbReference>
<dbReference type="Pfam" id="PF00126">
    <property type="entry name" value="HTH_1"/>
    <property type="match status" value="1"/>
</dbReference>
<dbReference type="InterPro" id="IPR000847">
    <property type="entry name" value="LysR_HTH_N"/>
</dbReference>
<dbReference type="SUPFAM" id="SSF53850">
    <property type="entry name" value="Periplasmic binding protein-like II"/>
    <property type="match status" value="1"/>
</dbReference>
<feature type="domain" description="HTH lysR-type" evidence="6">
    <location>
        <begin position="9"/>
        <end position="66"/>
    </location>
</feature>
<reference evidence="7 8" key="1">
    <citation type="submission" date="2017-08" db="EMBL/GenBank/DDBJ databases">
        <title>Multipartite genome sequences of Sinorhizobium species nodulating soybeans.</title>
        <authorList>
            <person name="Tian C.F."/>
        </authorList>
    </citation>
    <scope>NUCLEOTIDE SEQUENCE [LARGE SCALE GENOMIC DNA]</scope>
    <source>
        <strain evidence="7 8">CCBAU 05684</strain>
        <plasmid evidence="8">psj05684b</plasmid>
    </source>
</reference>
<dbReference type="PANTHER" id="PTHR30118:SF15">
    <property type="entry name" value="TRANSCRIPTIONAL REGULATORY PROTEIN"/>
    <property type="match status" value="1"/>
</dbReference>
<dbReference type="Gene3D" id="3.40.190.10">
    <property type="entry name" value="Periplasmic binding protein-like II"/>
    <property type="match status" value="2"/>
</dbReference>
<keyword evidence="7" id="KW-0614">Plasmid</keyword>
<dbReference type="eggNOG" id="COG0583">
    <property type="taxonomic scope" value="Bacteria"/>
</dbReference>
<dbReference type="CDD" id="cd08417">
    <property type="entry name" value="PBP2_Nitroaromatics_like"/>
    <property type="match status" value="1"/>
</dbReference>
<dbReference type="InterPro" id="IPR005119">
    <property type="entry name" value="LysR_subst-bd"/>
</dbReference>
<evidence type="ECO:0000256" key="2">
    <source>
        <dbReference type="ARBA" id="ARBA00022458"/>
    </source>
</evidence>
<keyword evidence="5" id="KW-0804">Transcription</keyword>
<keyword evidence="2" id="KW-0536">Nodulation</keyword>
<comment type="similarity">
    <text evidence="1">Belongs to the LysR transcriptional regulatory family.</text>
</comment>
<dbReference type="PANTHER" id="PTHR30118">
    <property type="entry name" value="HTH-TYPE TRANSCRIPTIONAL REGULATOR LEUO-RELATED"/>
    <property type="match status" value="1"/>
</dbReference>
<dbReference type="Pfam" id="PF03466">
    <property type="entry name" value="LysR_substrate"/>
    <property type="match status" value="1"/>
</dbReference>
<evidence type="ECO:0000313" key="7">
    <source>
        <dbReference type="EMBL" id="ASY66820.1"/>
    </source>
</evidence>
<protein>
    <submittedName>
        <fullName evidence="7">Transcriptional regulator, LysR family</fullName>
    </submittedName>
</protein>
<evidence type="ECO:0000256" key="3">
    <source>
        <dbReference type="ARBA" id="ARBA00023015"/>
    </source>
</evidence>
<dbReference type="Proteomes" id="UP000217211">
    <property type="component" value="Plasmid pSJ05684b"/>
</dbReference>
<dbReference type="GO" id="GO:0003677">
    <property type="term" value="F:DNA binding"/>
    <property type="evidence" value="ECO:0007669"/>
    <property type="project" value="UniProtKB-KW"/>
</dbReference>
<evidence type="ECO:0000259" key="6">
    <source>
        <dbReference type="PROSITE" id="PS50931"/>
    </source>
</evidence>
<proteinExistence type="inferred from homology"/>
<organism evidence="7 8">
    <name type="scientific">Sinorhizobium sojae CCBAU 05684</name>
    <dbReference type="NCBI Taxonomy" id="716928"/>
    <lineage>
        <taxon>Bacteria</taxon>
        <taxon>Pseudomonadati</taxon>
        <taxon>Pseudomonadota</taxon>
        <taxon>Alphaproteobacteria</taxon>
        <taxon>Hyphomicrobiales</taxon>
        <taxon>Rhizobiaceae</taxon>
        <taxon>Sinorhizobium/Ensifer group</taxon>
        <taxon>Sinorhizobium</taxon>
    </lineage>
</organism>
<keyword evidence="3" id="KW-0805">Transcription regulation</keyword>
<keyword evidence="8" id="KW-1185">Reference proteome</keyword>
<dbReference type="AlphaFoldDB" id="A0A249PLK9"/>
<dbReference type="STRING" id="716928.GCA_000261485_03511"/>
<dbReference type="PROSITE" id="PS50931">
    <property type="entry name" value="HTH_LYSR"/>
    <property type="match status" value="1"/>
</dbReference>
<evidence type="ECO:0000256" key="5">
    <source>
        <dbReference type="ARBA" id="ARBA00023163"/>
    </source>
</evidence>
<accession>A0A249PLK9</accession>
<dbReference type="InterPro" id="IPR036388">
    <property type="entry name" value="WH-like_DNA-bd_sf"/>
</dbReference>
<name>A0A249PLK9_9HYPH</name>